<dbReference type="PANTHER" id="PTHR43415">
    <property type="entry name" value="SPERMIDINE N(1)-ACETYLTRANSFERASE"/>
    <property type="match status" value="1"/>
</dbReference>
<reference evidence="2" key="1">
    <citation type="journal article" date="2015" name="Nature">
        <title>Complex archaea that bridge the gap between prokaryotes and eukaryotes.</title>
        <authorList>
            <person name="Spang A."/>
            <person name="Saw J.H."/>
            <person name="Jorgensen S.L."/>
            <person name="Zaremba-Niedzwiedzka K."/>
            <person name="Martijn J."/>
            <person name="Lind A.E."/>
            <person name="van Eijk R."/>
            <person name="Schleper C."/>
            <person name="Guy L."/>
            <person name="Ettema T.J."/>
        </authorList>
    </citation>
    <scope>NUCLEOTIDE SEQUENCE</scope>
</reference>
<feature type="domain" description="N-acetyltransferase" evidence="1">
    <location>
        <begin position="8"/>
        <end position="146"/>
    </location>
</feature>
<dbReference type="EMBL" id="LAZR01028561">
    <property type="protein sequence ID" value="KKL62214.1"/>
    <property type="molecule type" value="Genomic_DNA"/>
</dbReference>
<dbReference type="Pfam" id="PF13302">
    <property type="entry name" value="Acetyltransf_3"/>
    <property type="match status" value="1"/>
</dbReference>
<dbReference type="PROSITE" id="PS51186">
    <property type="entry name" value="GNAT"/>
    <property type="match status" value="1"/>
</dbReference>
<sequence>MSSGDEKVKLRDRLPEDSAREALWSLDLEVTKLDPPAGEVFNHLDFSVEAPDGEHIGMCGLYNLTGDEVQLGIRIGRLYWNKGYGTDAVNLLACYAFFVLNVRRVWLKVLSHNARAIRCYEKCGFVNVGRLSLSGYDFVVMEIRRT</sequence>
<dbReference type="PANTHER" id="PTHR43415:SF3">
    <property type="entry name" value="GNAT-FAMILY ACETYLTRANSFERASE"/>
    <property type="match status" value="1"/>
</dbReference>
<name>A0A0F9DKQ2_9ZZZZ</name>
<evidence type="ECO:0000259" key="1">
    <source>
        <dbReference type="PROSITE" id="PS51186"/>
    </source>
</evidence>
<dbReference type="InterPro" id="IPR000182">
    <property type="entry name" value="GNAT_dom"/>
</dbReference>
<dbReference type="Gene3D" id="3.40.630.30">
    <property type="match status" value="1"/>
</dbReference>
<evidence type="ECO:0000313" key="2">
    <source>
        <dbReference type="EMBL" id="KKL62214.1"/>
    </source>
</evidence>
<gene>
    <name evidence="2" type="ORF">LCGC14_2187390</name>
</gene>
<dbReference type="InterPro" id="IPR016181">
    <property type="entry name" value="Acyl_CoA_acyltransferase"/>
</dbReference>
<dbReference type="GO" id="GO:0016747">
    <property type="term" value="F:acyltransferase activity, transferring groups other than amino-acyl groups"/>
    <property type="evidence" value="ECO:0007669"/>
    <property type="project" value="InterPro"/>
</dbReference>
<proteinExistence type="predicted"/>
<organism evidence="2">
    <name type="scientific">marine sediment metagenome</name>
    <dbReference type="NCBI Taxonomy" id="412755"/>
    <lineage>
        <taxon>unclassified sequences</taxon>
        <taxon>metagenomes</taxon>
        <taxon>ecological metagenomes</taxon>
    </lineage>
</organism>
<dbReference type="SUPFAM" id="SSF55729">
    <property type="entry name" value="Acyl-CoA N-acyltransferases (Nat)"/>
    <property type="match status" value="1"/>
</dbReference>
<comment type="caution">
    <text evidence="2">The sequence shown here is derived from an EMBL/GenBank/DDBJ whole genome shotgun (WGS) entry which is preliminary data.</text>
</comment>
<accession>A0A0F9DKQ2</accession>
<protein>
    <recommendedName>
        <fullName evidence="1">N-acetyltransferase domain-containing protein</fullName>
    </recommendedName>
</protein>
<dbReference type="AlphaFoldDB" id="A0A0F9DKQ2"/>